<dbReference type="PROSITE" id="PS50043">
    <property type="entry name" value="HTH_LUXR_2"/>
    <property type="match status" value="1"/>
</dbReference>
<evidence type="ECO:0000256" key="3">
    <source>
        <dbReference type="ARBA" id="ARBA00023163"/>
    </source>
</evidence>
<dbReference type="AlphaFoldDB" id="A0A285BVQ1"/>
<proteinExistence type="predicted"/>
<evidence type="ECO:0000256" key="1">
    <source>
        <dbReference type="ARBA" id="ARBA00023015"/>
    </source>
</evidence>
<dbReference type="SMART" id="SM00421">
    <property type="entry name" value="HTH_LUXR"/>
    <property type="match status" value="1"/>
</dbReference>
<reference evidence="5 6" key="1">
    <citation type="submission" date="2017-08" db="EMBL/GenBank/DDBJ databases">
        <authorList>
            <person name="de Groot N.N."/>
        </authorList>
    </citation>
    <scope>NUCLEOTIDE SEQUENCE [LARGE SCALE GENOMIC DNA]</scope>
    <source>
        <strain evidence="5 6">Nm15</strain>
    </source>
</reference>
<evidence type="ECO:0000313" key="6">
    <source>
        <dbReference type="Proteomes" id="UP000242498"/>
    </source>
</evidence>
<dbReference type="InterPro" id="IPR036388">
    <property type="entry name" value="WH-like_DNA-bd_sf"/>
</dbReference>
<evidence type="ECO:0000313" key="5">
    <source>
        <dbReference type="EMBL" id="SNX59300.1"/>
    </source>
</evidence>
<protein>
    <submittedName>
        <fullName evidence="5">DNA-binding response regulator, NarL/FixJ family, contains REC and HTH domains</fullName>
    </submittedName>
</protein>
<dbReference type="InterPro" id="IPR000792">
    <property type="entry name" value="Tscrpt_reg_LuxR_C"/>
</dbReference>
<evidence type="ECO:0000256" key="2">
    <source>
        <dbReference type="ARBA" id="ARBA00023125"/>
    </source>
</evidence>
<dbReference type="CDD" id="cd06170">
    <property type="entry name" value="LuxR_C_like"/>
    <property type="match status" value="1"/>
</dbReference>
<organism evidence="5 6">
    <name type="scientific">Nitrosomonas ureae</name>
    <dbReference type="NCBI Taxonomy" id="44577"/>
    <lineage>
        <taxon>Bacteria</taxon>
        <taxon>Pseudomonadati</taxon>
        <taxon>Pseudomonadota</taxon>
        <taxon>Betaproteobacteria</taxon>
        <taxon>Nitrosomonadales</taxon>
        <taxon>Nitrosomonadaceae</taxon>
        <taxon>Nitrosomonas</taxon>
    </lineage>
</organism>
<dbReference type="Gene3D" id="1.10.10.10">
    <property type="entry name" value="Winged helix-like DNA-binding domain superfamily/Winged helix DNA-binding domain"/>
    <property type="match status" value="1"/>
</dbReference>
<keyword evidence="1" id="KW-0805">Transcription regulation</keyword>
<keyword evidence="3" id="KW-0804">Transcription</keyword>
<dbReference type="PRINTS" id="PR00038">
    <property type="entry name" value="HTHLUXR"/>
</dbReference>
<dbReference type="PANTHER" id="PTHR44688">
    <property type="entry name" value="DNA-BINDING TRANSCRIPTIONAL ACTIVATOR DEVR_DOSR"/>
    <property type="match status" value="1"/>
</dbReference>
<feature type="domain" description="HTH luxR-type" evidence="4">
    <location>
        <begin position="298"/>
        <end position="362"/>
    </location>
</feature>
<dbReference type="EMBL" id="LT907782">
    <property type="protein sequence ID" value="SNX59300.1"/>
    <property type="molecule type" value="Genomic_DNA"/>
</dbReference>
<dbReference type="GO" id="GO:0003677">
    <property type="term" value="F:DNA binding"/>
    <property type="evidence" value="ECO:0007669"/>
    <property type="project" value="UniProtKB-KW"/>
</dbReference>
<dbReference type="InterPro" id="IPR016032">
    <property type="entry name" value="Sig_transdc_resp-reg_C-effctor"/>
</dbReference>
<sequence>MDKEICWDALACRDHQIALATINWLNNCQTRDEFNQVLKVALLPLLACNGVFYGRFAGERNTLQLLDSINQSTCCQEGWKRFLHVVLQNLPAEGFICANVNMSLPVHSSNLVECLDGLSNCHHSCDQSWQQSHHNYTLITVFDEGHQSAFRFYFCRLTNHHQIFSQREIELLKILRPFLLQALNFILFREETLNRRKVQNFWSNHADPVVAIRNDGAVLLQSQAFVKAIGPELNLFLSTALNLIQFVQCNQIGYYSFLSKLGKRLYEIKLTLIHSNADYQQDVYFLHLSRVTNKNGKIFNRLDRTGLTSRELEIATLIYQGNSPKDIAKEISLSYHTVRNHIKSIYSKLGVSTRSEMLVKLA</sequence>
<dbReference type="GO" id="GO:0006355">
    <property type="term" value="P:regulation of DNA-templated transcription"/>
    <property type="evidence" value="ECO:0007669"/>
    <property type="project" value="InterPro"/>
</dbReference>
<dbReference type="OrthoDB" id="434992at2"/>
<gene>
    <name evidence="5" type="ORF">SAMN06296273_0739</name>
</gene>
<keyword evidence="2 5" id="KW-0238">DNA-binding</keyword>
<dbReference type="PANTHER" id="PTHR44688:SF16">
    <property type="entry name" value="DNA-BINDING TRANSCRIPTIONAL ACTIVATOR DEVR_DOSR"/>
    <property type="match status" value="1"/>
</dbReference>
<name>A0A285BVQ1_9PROT</name>
<evidence type="ECO:0000259" key="4">
    <source>
        <dbReference type="PROSITE" id="PS50043"/>
    </source>
</evidence>
<accession>A0A285BVQ1</accession>
<dbReference type="Pfam" id="PF00196">
    <property type="entry name" value="GerE"/>
    <property type="match status" value="1"/>
</dbReference>
<dbReference type="SUPFAM" id="SSF46894">
    <property type="entry name" value="C-terminal effector domain of the bipartite response regulators"/>
    <property type="match status" value="1"/>
</dbReference>
<dbReference type="RefSeq" id="WP_096292059.1">
    <property type="nucleotide sequence ID" value="NZ_LT907782.1"/>
</dbReference>
<dbReference type="Proteomes" id="UP000242498">
    <property type="component" value="Chromosome I"/>
</dbReference>